<evidence type="ECO:0000313" key="3">
    <source>
        <dbReference type="Proteomes" id="UP000694560"/>
    </source>
</evidence>
<dbReference type="AlphaFoldDB" id="A0A8C5TXP7"/>
<protein>
    <submittedName>
        <fullName evidence="2">Uncharacterized protein</fullName>
    </submittedName>
</protein>
<reference evidence="2" key="1">
    <citation type="submission" date="2025-08" db="UniProtKB">
        <authorList>
            <consortium name="Ensembl"/>
        </authorList>
    </citation>
    <scope>IDENTIFICATION</scope>
</reference>
<feature type="compositionally biased region" description="Basic and acidic residues" evidence="1">
    <location>
        <begin position="114"/>
        <end position="132"/>
    </location>
</feature>
<dbReference type="Proteomes" id="UP000694560">
    <property type="component" value="Unplaced"/>
</dbReference>
<dbReference type="Pfam" id="PF15314">
    <property type="entry name" value="PRAP"/>
    <property type="match status" value="1"/>
</dbReference>
<feature type="compositionally biased region" description="Basic and acidic residues" evidence="1">
    <location>
        <begin position="78"/>
        <end position="91"/>
    </location>
</feature>
<evidence type="ECO:0000256" key="1">
    <source>
        <dbReference type="SAM" id="MobiDB-lite"/>
    </source>
</evidence>
<feature type="region of interest" description="Disordered" evidence="1">
    <location>
        <begin position="43"/>
        <end position="91"/>
    </location>
</feature>
<name>A0A8C5TXP7_9PASS</name>
<dbReference type="PANTHER" id="PTHR37861">
    <property type="entry name" value="PROLINE-RICH ACIDIC PROTEIN 1"/>
    <property type="match status" value="1"/>
</dbReference>
<dbReference type="OrthoDB" id="9938040at2759"/>
<proteinExistence type="predicted"/>
<dbReference type="PANTHER" id="PTHR37861:SF1">
    <property type="entry name" value="PROLINE-RICH ACIDIC PROTEIN 1"/>
    <property type="match status" value="1"/>
</dbReference>
<sequence>MGQHRPHGSCHCLCHLFSSPRAMGLCSITVLLGTALLLLAPGSTQVSSPSTLPPPSLSAGSEHAWAQRGPPQVQAGPEVDHDQLHHRQDDAREANADMLLWMLSLEVQNDPEEDRDHLYHPQDDAKEADTYKSPRMLSLEVQKGPEEDRDHIYHS</sequence>
<organism evidence="2 3">
    <name type="scientific">Malurus cyaneus samueli</name>
    <dbReference type="NCBI Taxonomy" id="2593467"/>
    <lineage>
        <taxon>Eukaryota</taxon>
        <taxon>Metazoa</taxon>
        <taxon>Chordata</taxon>
        <taxon>Craniata</taxon>
        <taxon>Vertebrata</taxon>
        <taxon>Euteleostomi</taxon>
        <taxon>Archelosauria</taxon>
        <taxon>Archosauria</taxon>
        <taxon>Dinosauria</taxon>
        <taxon>Saurischia</taxon>
        <taxon>Theropoda</taxon>
        <taxon>Coelurosauria</taxon>
        <taxon>Aves</taxon>
        <taxon>Neognathae</taxon>
        <taxon>Neoaves</taxon>
        <taxon>Telluraves</taxon>
        <taxon>Australaves</taxon>
        <taxon>Passeriformes</taxon>
        <taxon>Meliphagoidea</taxon>
        <taxon>Maluridae</taxon>
        <taxon>Malurus</taxon>
    </lineage>
</organism>
<evidence type="ECO:0000313" key="2">
    <source>
        <dbReference type="Ensembl" id="ENSMCSP00000014405.1"/>
    </source>
</evidence>
<reference evidence="2" key="2">
    <citation type="submission" date="2025-09" db="UniProtKB">
        <authorList>
            <consortium name="Ensembl"/>
        </authorList>
    </citation>
    <scope>IDENTIFICATION</scope>
</reference>
<accession>A0A8C5TXP7</accession>
<feature type="region of interest" description="Disordered" evidence="1">
    <location>
        <begin position="112"/>
        <end position="155"/>
    </location>
</feature>
<dbReference type="InterPro" id="IPR027922">
    <property type="entry name" value="PRAP"/>
</dbReference>
<feature type="compositionally biased region" description="Basic and acidic residues" evidence="1">
    <location>
        <begin position="143"/>
        <end position="155"/>
    </location>
</feature>
<dbReference type="Ensembl" id="ENSMCST00000014774.1">
    <property type="protein sequence ID" value="ENSMCSP00000014405.1"/>
    <property type="gene ID" value="ENSMCSG00000010179.1"/>
</dbReference>
<keyword evidence="3" id="KW-1185">Reference proteome</keyword>